<dbReference type="OrthoDB" id="3203379at2759"/>
<dbReference type="Pfam" id="PF20231">
    <property type="entry name" value="DUF6589"/>
    <property type="match status" value="1"/>
</dbReference>
<keyword evidence="4" id="KW-1185">Reference proteome</keyword>
<dbReference type="EMBL" id="KN838555">
    <property type="protein sequence ID" value="KIK06056.1"/>
    <property type="molecule type" value="Genomic_DNA"/>
</dbReference>
<name>A0A0C9XLX9_9AGAR</name>
<feature type="domain" description="DUF6589" evidence="2">
    <location>
        <begin position="365"/>
        <end position="773"/>
    </location>
</feature>
<reference evidence="3 4" key="1">
    <citation type="submission" date="2014-04" db="EMBL/GenBank/DDBJ databases">
        <authorList>
            <consortium name="DOE Joint Genome Institute"/>
            <person name="Kuo A."/>
            <person name="Kohler A."/>
            <person name="Nagy L.G."/>
            <person name="Floudas D."/>
            <person name="Copeland A."/>
            <person name="Barry K.W."/>
            <person name="Cichocki N."/>
            <person name="Veneault-Fourrey C."/>
            <person name="LaButti K."/>
            <person name="Lindquist E.A."/>
            <person name="Lipzen A."/>
            <person name="Lundell T."/>
            <person name="Morin E."/>
            <person name="Murat C."/>
            <person name="Sun H."/>
            <person name="Tunlid A."/>
            <person name="Henrissat B."/>
            <person name="Grigoriev I.V."/>
            <person name="Hibbett D.S."/>
            <person name="Martin F."/>
            <person name="Nordberg H.P."/>
            <person name="Cantor M.N."/>
            <person name="Hua S.X."/>
        </authorList>
    </citation>
    <scope>NUCLEOTIDE SEQUENCE [LARGE SCALE GENOMIC DNA]</scope>
    <source>
        <strain evidence="3 4">LaAM-08-1</strain>
    </source>
</reference>
<reference evidence="4" key="2">
    <citation type="submission" date="2015-01" db="EMBL/GenBank/DDBJ databases">
        <title>Evolutionary Origins and Diversification of the Mycorrhizal Mutualists.</title>
        <authorList>
            <consortium name="DOE Joint Genome Institute"/>
            <consortium name="Mycorrhizal Genomics Consortium"/>
            <person name="Kohler A."/>
            <person name="Kuo A."/>
            <person name="Nagy L.G."/>
            <person name="Floudas D."/>
            <person name="Copeland A."/>
            <person name="Barry K.W."/>
            <person name="Cichocki N."/>
            <person name="Veneault-Fourrey C."/>
            <person name="LaButti K."/>
            <person name="Lindquist E.A."/>
            <person name="Lipzen A."/>
            <person name="Lundell T."/>
            <person name="Morin E."/>
            <person name="Murat C."/>
            <person name="Riley R."/>
            <person name="Ohm R."/>
            <person name="Sun H."/>
            <person name="Tunlid A."/>
            <person name="Henrissat B."/>
            <person name="Grigoriev I.V."/>
            <person name="Hibbett D.S."/>
            <person name="Martin F."/>
        </authorList>
    </citation>
    <scope>NUCLEOTIDE SEQUENCE [LARGE SCALE GENOMIC DNA]</scope>
    <source>
        <strain evidence="4">LaAM-08-1</strain>
    </source>
</reference>
<accession>A0A0C9XLX9</accession>
<dbReference type="Proteomes" id="UP000054477">
    <property type="component" value="Unassembled WGS sequence"/>
</dbReference>
<evidence type="ECO:0000313" key="4">
    <source>
        <dbReference type="Proteomes" id="UP000054477"/>
    </source>
</evidence>
<feature type="compositionally biased region" description="Acidic residues" evidence="1">
    <location>
        <begin position="25"/>
        <end position="45"/>
    </location>
</feature>
<evidence type="ECO:0000259" key="2">
    <source>
        <dbReference type="Pfam" id="PF20231"/>
    </source>
</evidence>
<protein>
    <submittedName>
        <fullName evidence="3">Unplaced genomic scaffold K443scaffold_20, whole genome shotgun sequence</fullName>
    </submittedName>
</protein>
<sequence length="855" mass="97627">MDEVFSGNTFRDESFHNGDHHPEQEFSDDEADNAADGLSDDEEEPAQPPVPLMNTRALKRGLEGRDVTGIIREVLDFMSLKQINLPLFLEALSWGDPGCHSDAKVQYARTALMVSDELPGILERWYNPPRGSRKGKGKRPAGAQRVLRDFARKCVVDCVDREIKSSAPLFLSPPEDLSHETLTSLDFQSLTKEVKAAAPTLWEVLRRAAYSPEQEKRNIHKDPDMATLNRISQCQYTRSHRRGRLQKSWAIYLKACGLSARAFDAVHSLGLTMSHKWTANAYGELSEQAMRAACSEIKIHPWTISHDNVNIPLRVFSQRLNNQSHFISGCPATVWILPQRAALPPDTNRLFQSFRASQATSVFSFEDVMYGDPDVDARIESQHQYRILRILLDCPEFSDYPHHDDPLLAAPPPVHELEAGLENATKQFILGTCPIEEASYEGTLKVMEEWFKQLHLDSEDEKTKTGLERIIAWIGDQLTIERLRGLWKYRHEDHNAFDRMDFMIPIFGWFHLVMALANSLHKQYLGTSAGIGGLRHAFDSVKRKGLITQSTKGPFWHHLDEAIKHVSEAHFRASWLETARVKALSELKTKSPQDLKKLAGDILQKHASREAIHEIEILPDDKQDQVLKQWTMWNTDVLIYLELRDAIKIGDVGRMEDLIPTLLFRFSGGGNSKYAIEMLELLQCLRKEWPVEIKNYIREWCWLMNRTGKRDGFLPFDLGQEENIADIKVNYRSMGPGATMEYMHKISPAIPTLRRVQRHMEDQFKTSTRGARHGVPQKEDDVAKLTAQYTKSGIHKFVASRKIHNSADKALDFVTMGAINLEKLGTIDKWFTQRTHARATGEDWEFICNNSMDTE</sequence>
<dbReference type="AlphaFoldDB" id="A0A0C9XLX9"/>
<organism evidence="3 4">
    <name type="scientific">Laccaria amethystina LaAM-08-1</name>
    <dbReference type="NCBI Taxonomy" id="1095629"/>
    <lineage>
        <taxon>Eukaryota</taxon>
        <taxon>Fungi</taxon>
        <taxon>Dikarya</taxon>
        <taxon>Basidiomycota</taxon>
        <taxon>Agaricomycotina</taxon>
        <taxon>Agaricomycetes</taxon>
        <taxon>Agaricomycetidae</taxon>
        <taxon>Agaricales</taxon>
        <taxon>Agaricineae</taxon>
        <taxon>Hydnangiaceae</taxon>
        <taxon>Laccaria</taxon>
    </lineage>
</organism>
<gene>
    <name evidence="3" type="ORF">K443DRAFT_308131</name>
</gene>
<evidence type="ECO:0000313" key="3">
    <source>
        <dbReference type="EMBL" id="KIK06056.1"/>
    </source>
</evidence>
<feature type="region of interest" description="Disordered" evidence="1">
    <location>
        <begin position="1"/>
        <end position="54"/>
    </location>
</feature>
<dbReference type="STRING" id="1095629.A0A0C9XLX9"/>
<dbReference type="InterPro" id="IPR046496">
    <property type="entry name" value="DUF6589"/>
</dbReference>
<proteinExistence type="predicted"/>
<feature type="compositionally biased region" description="Basic and acidic residues" evidence="1">
    <location>
        <begin position="10"/>
        <end position="24"/>
    </location>
</feature>
<evidence type="ECO:0000256" key="1">
    <source>
        <dbReference type="SAM" id="MobiDB-lite"/>
    </source>
</evidence>
<dbReference type="HOGENOM" id="CLU_007061_0_2_1"/>